<evidence type="ECO:0000313" key="2">
    <source>
        <dbReference type="EMBL" id="KZO95778.1"/>
    </source>
</evidence>
<reference evidence="2 3" key="1">
    <citation type="journal article" date="2016" name="Mol. Biol. Evol.">
        <title>Comparative Genomics of Early-Diverging Mushroom-Forming Fungi Provides Insights into the Origins of Lignocellulose Decay Capabilities.</title>
        <authorList>
            <person name="Nagy L.G."/>
            <person name="Riley R."/>
            <person name="Tritt A."/>
            <person name="Adam C."/>
            <person name="Daum C."/>
            <person name="Floudas D."/>
            <person name="Sun H."/>
            <person name="Yadav J.S."/>
            <person name="Pangilinan J."/>
            <person name="Larsson K.H."/>
            <person name="Matsuura K."/>
            <person name="Barry K."/>
            <person name="Labutti K."/>
            <person name="Kuo R."/>
            <person name="Ohm R.A."/>
            <person name="Bhattacharya S.S."/>
            <person name="Shirouzu T."/>
            <person name="Yoshinaga Y."/>
            <person name="Martin F.M."/>
            <person name="Grigoriev I.V."/>
            <person name="Hibbett D.S."/>
        </authorList>
    </citation>
    <scope>NUCLEOTIDE SEQUENCE [LARGE SCALE GENOMIC DNA]</scope>
    <source>
        <strain evidence="2 3">TUFC12733</strain>
    </source>
</reference>
<evidence type="ECO:0000313" key="3">
    <source>
        <dbReference type="Proteomes" id="UP000076738"/>
    </source>
</evidence>
<protein>
    <recommendedName>
        <fullName evidence="4">cAMP-independent regulatory protein pac2</fullName>
    </recommendedName>
</protein>
<evidence type="ECO:0008006" key="4">
    <source>
        <dbReference type="Google" id="ProtNLM"/>
    </source>
</evidence>
<dbReference type="OrthoDB" id="5572844at2759"/>
<feature type="compositionally biased region" description="Polar residues" evidence="1">
    <location>
        <begin position="117"/>
        <end position="128"/>
    </location>
</feature>
<evidence type="ECO:0000256" key="1">
    <source>
        <dbReference type="SAM" id="MobiDB-lite"/>
    </source>
</evidence>
<dbReference type="PANTHER" id="PTHR28027">
    <property type="entry name" value="TRANSCRIPTIONAL REGULATOR MIT1"/>
    <property type="match status" value="1"/>
</dbReference>
<dbReference type="InterPro" id="IPR018608">
    <property type="entry name" value="Gti1/Pac2"/>
</dbReference>
<feature type="region of interest" description="Disordered" evidence="1">
    <location>
        <begin position="225"/>
        <end position="256"/>
    </location>
</feature>
<dbReference type="GO" id="GO:0003677">
    <property type="term" value="F:DNA binding"/>
    <property type="evidence" value="ECO:0007669"/>
    <property type="project" value="TreeGrafter"/>
</dbReference>
<sequence>MHLMFGTGAVDYRSRGPSVARAGVSSQHDALVIFEAARRGCIPVMRHRLADNEKDIHLMPGSVYVWEEAHASDRSSRCLRRWTDGVKWSQSRMREPFLFYEEVPPFERTEQDRRNRYANTPPSTSTLPSDAHGAAPRARHPSRRDRIIKQDGLKKLTFSALVCMDLADPQDKWAKWHLVCYMTGNDRTIPGVAELPKFAPIEVPDGVYFDTKGVPLDNAPRQTVRWPREPMMGPTPPPSDRDSTYSPMTQQHHMPNMPLAPMSPPASPEDCEDDRYARYHSGYVPASPYVPATPPHIATAPPAPRQGAYPTAPPAPYHNNVIRYSPYDASRPPHPRLPPVSELLTAHYPDLDNPNCGKYIQLPPPNPSAQWGWTRRASEDARYLHMVDDVSHLRVADRRW</sequence>
<dbReference type="PANTHER" id="PTHR28027:SF1">
    <property type="entry name" value="CAMP INDEPENDENT REGULATORY PROTEIN (AFU_ORTHOLOGUE AFUA_3G09640)"/>
    <property type="match status" value="1"/>
</dbReference>
<keyword evidence="3" id="KW-1185">Reference proteome</keyword>
<dbReference type="AlphaFoldDB" id="A0A167LKG4"/>
<name>A0A167LKG4_CALVF</name>
<dbReference type="Proteomes" id="UP000076738">
    <property type="component" value="Unassembled WGS sequence"/>
</dbReference>
<feature type="compositionally biased region" description="Polar residues" evidence="1">
    <location>
        <begin position="244"/>
        <end position="253"/>
    </location>
</feature>
<organism evidence="2 3">
    <name type="scientific">Calocera viscosa (strain TUFC12733)</name>
    <dbReference type="NCBI Taxonomy" id="1330018"/>
    <lineage>
        <taxon>Eukaryota</taxon>
        <taxon>Fungi</taxon>
        <taxon>Dikarya</taxon>
        <taxon>Basidiomycota</taxon>
        <taxon>Agaricomycotina</taxon>
        <taxon>Dacrymycetes</taxon>
        <taxon>Dacrymycetales</taxon>
        <taxon>Dacrymycetaceae</taxon>
        <taxon>Calocera</taxon>
    </lineage>
</organism>
<accession>A0A167LKG4</accession>
<gene>
    <name evidence="2" type="ORF">CALVIDRAFT_537760</name>
</gene>
<proteinExistence type="predicted"/>
<dbReference type="EMBL" id="KV417287">
    <property type="protein sequence ID" value="KZO95778.1"/>
    <property type="molecule type" value="Genomic_DNA"/>
</dbReference>
<feature type="region of interest" description="Disordered" evidence="1">
    <location>
        <begin position="110"/>
        <end position="145"/>
    </location>
</feature>
<dbReference type="Pfam" id="PF09729">
    <property type="entry name" value="Gti1_Pac2"/>
    <property type="match status" value="1"/>
</dbReference>